<sequence>METPAMACMYTVKMVFSVGLETKQSTLWGQGGRWHTYLAWTTKP</sequence>
<accession>A0A0E9SFV1</accession>
<evidence type="ECO:0000313" key="1">
    <source>
        <dbReference type="EMBL" id="JAH40229.1"/>
    </source>
</evidence>
<dbReference type="EMBL" id="GBXM01068348">
    <property type="protein sequence ID" value="JAH40229.1"/>
    <property type="molecule type" value="Transcribed_RNA"/>
</dbReference>
<reference evidence="1" key="1">
    <citation type="submission" date="2014-11" db="EMBL/GenBank/DDBJ databases">
        <authorList>
            <person name="Amaro Gonzalez C."/>
        </authorList>
    </citation>
    <scope>NUCLEOTIDE SEQUENCE</scope>
</reference>
<protein>
    <submittedName>
        <fullName evidence="1">Uncharacterized protein</fullName>
    </submittedName>
</protein>
<name>A0A0E9SFV1_ANGAN</name>
<dbReference type="EMBL" id="GBXM01084217">
    <property type="protein sequence ID" value="JAH24360.1"/>
    <property type="molecule type" value="Transcribed_RNA"/>
</dbReference>
<dbReference type="AlphaFoldDB" id="A0A0E9SFV1"/>
<proteinExistence type="predicted"/>
<organism evidence="1">
    <name type="scientific">Anguilla anguilla</name>
    <name type="common">European freshwater eel</name>
    <name type="synonym">Muraena anguilla</name>
    <dbReference type="NCBI Taxonomy" id="7936"/>
    <lineage>
        <taxon>Eukaryota</taxon>
        <taxon>Metazoa</taxon>
        <taxon>Chordata</taxon>
        <taxon>Craniata</taxon>
        <taxon>Vertebrata</taxon>
        <taxon>Euteleostomi</taxon>
        <taxon>Actinopterygii</taxon>
        <taxon>Neopterygii</taxon>
        <taxon>Teleostei</taxon>
        <taxon>Anguilliformes</taxon>
        <taxon>Anguillidae</taxon>
        <taxon>Anguilla</taxon>
    </lineage>
</organism>
<dbReference type="EMBL" id="GBXM01068143">
    <property type="protein sequence ID" value="JAH40434.1"/>
    <property type="molecule type" value="Transcribed_RNA"/>
</dbReference>
<reference evidence="1" key="2">
    <citation type="journal article" date="2015" name="Fish Shellfish Immunol.">
        <title>Early steps in the European eel (Anguilla anguilla)-Vibrio vulnificus interaction in the gills: Role of the RtxA13 toxin.</title>
        <authorList>
            <person name="Callol A."/>
            <person name="Pajuelo D."/>
            <person name="Ebbesson L."/>
            <person name="Teles M."/>
            <person name="MacKenzie S."/>
            <person name="Amaro C."/>
        </authorList>
    </citation>
    <scope>NUCLEOTIDE SEQUENCE</scope>
</reference>